<dbReference type="InterPro" id="IPR008979">
    <property type="entry name" value="Galactose-bd-like_sf"/>
</dbReference>
<reference evidence="2 3" key="1">
    <citation type="submission" date="2019-09" db="EMBL/GenBank/DDBJ databases">
        <title>The characteristics and genome analysis of VB_ApiP_XC38, a novel N4-like phage Infecting Acinetobacter pittii.</title>
        <authorList>
            <person name="Cheng M."/>
        </authorList>
    </citation>
    <scope>NUCLEOTIDE SEQUENCE [LARGE SCALE GENOMIC DNA]</scope>
</reference>
<accession>A0A5P8PSJ1</accession>
<dbReference type="Gene3D" id="2.60.120.260">
    <property type="entry name" value="Galactose-binding domain-like"/>
    <property type="match status" value="1"/>
</dbReference>
<sequence>MAGTAKPKDYVYNQLHDYEVTIMTNLSPQDVDTRLTETREEFSAEHDRLWNSLDDERISRIAGDETNAQSLQQNVDALLSNESRLSTEVVQREEGDLRNIKSLTELAKALSDYRIKTDLEINNEKIAREQLGIDLNTRVDNFISTFDHKFLLVYQTIENLRIETHSSLSLFDERIKKYEEMLQDITTDSIQITMDNGEINMGAWTILSQARQWDLEILGKFKDYQTSTNQDIEDALKDIQDNLPIEQDIIDKAIDALSNATVIQELDNKITGNIGTTNLLYEALIKEASDRQNEMILYSQTIANELQANQDALLAEVRSESEARVDALQREASIRQQELLNEALERSAEIDERIKDIEGGVTTDLTEAYRRIDEVNEKAENYKADSDRKLQELNDEADQIHSDISAEQDARIAAIKKVEDGLTQEIAFRKEGDNASMLAIDNYKTSNDLALANVREELATNVTATTANATAIQALDTQLVIVGDEATAAKNLAASATQKAETALNETSSLASQMTTVNASIDGIQNDLADKADAAAFNNLKAQVTDLDGVVQTTASDVTALKTQVSDIDSTVTGQASAISELNSTQTAHGENLTQLNNSTTALRSELDIVKEDMSQKVGVTAFNELKTEVDRHDNSITVISQDVTNLSASLDTVTATLETKAEAGAVSALQSKVESIDGKVVSNSESILRLDGQVATIEEGLNNKLDASVIQSYYTKVETDQVVAGEISEYDTNLYIGGQNLWSVVDNPLVNVNGTSTKSVINSAEEHYRTTVNTFNASSVCQAVIHNALVDTGYIFKQGDDFTLSFEVRAVRNSKIASLYFYMGGQGVNLVNNQNVTTDWVRVVLPVKANGILTSNDSQMFGTSLRSSDGWAVNDWIEFRHVQLQRGKKATEYQKASAKILQTATANATAISGIKSSIENLDGRITSNSNSITSLSNDVTQINNELSTKASSDALNDLKSTVEVMDGKVTSNAQNVVQLTNDVTQIKGDIQNMATSSALEALDSRVVTAEGKLESQQSSITKLQGDLATTASDVSKKADASALNALDQRVVQTEAKVVSQGTSITNLQNNVSTLNSELAKKADSSALTSLSSRVSANEDSITSQGSTLTSLQNSISSVGVNLVALADQLKTVSMTSTAGESYITWSLTDPALKPDTFYTLSFWALRTPNVKSVESFLIASSGAHHKSSYVTVGTTNLVRYSVTFKTNANATGVTYSLRFDLNGSSDGNNATLTVQKPQLEEGQVVTYWKPSTYDKADASALSTLQNTVTQQGNALTSNSNAITTLQNNVSTLNDSLATKADASALSILDSKVVAIDGKVTSNTASLTALSNAVTNGSNNLLFNTLYNNLSYILANGNHSVAIDSATYARSKVLKITATGPGQDGVHQALMTASVATVPSATDPLVLSFFAKADTSVSVRIQLFGGVGLQSIALTNTWTKYTISTLRKTAAHLDTTTLYLSLLSAGVAYFTNVQLERGTIPTSYSAASTETGNLIAANSTALSSLSSTVTQHGNALTSQGNSITSLNNSLVITNSNVEKAQNTANNAAAAAATAQNTADTKADASAFNALSNAVSNQGDTISSQGSAITALNNTLNSLSVGSTNLLPGTDLSTHTSKDGTFKSGNMISATATTAGSVDMLALKSTVELLAGEYVVSFWAKAETAGTQFGVYFYNPNTTVSGVGSNGASSSRADGQIIFTLTTVMTKYFVKYKQSGNTSKKDVLFRIQAPASGTNKVWLALPQLEEGNVVTDWSPSTNDIASSAAVNSLSSTVKQQGDTIVSQGNSITTLNNNITTINGTLSTKADSSALAALDGRVTQTENGLTTTNTDIVRLQSAIQSQGDALNLDPNFKEGLKFIITGELATGNSVVAGSYGESGGSGLRVTKANDAGTSNTNTLVRVPTTGVWLKAGRTYRATVRARKVSGTAGLLLRWIRASDNVAVAVRQVTATDTTNFVDFSLDYAPTSDVFAWFGVWVYPNACVIDYSSIRLIDRTSSVENSATASALSSLTTRVSDVEGVNTSQSNSITSLNNSVTVIRSDLDTKASNSAVSSLESRVIDAENSLTSQSTQLTTLKSGIDAAAVIGTNMLINTAEPSSANAPKTSDGVSSVSGMLVSYGVDTVFTINSTSAERYYRMTSPVNASAVLKPGNTYTISADMRGNVLPVRWRIISFANNAWADIAVKVLSTITSNQYTRQSCTFTIPANATNLIMSFQSESTVVGNTLSVRRLKLEAGSNATLWEQPTSEIATTKALNLLDTRVVSIDGKVTSHSSSITRLETDVSDSSAKLDVVAESVNGMSASYFVKTDVDGLVSGFGLYNDGVGSAFGVNADYFYIGRGSGGKKPFIVTTTPQTIDGVTYPVGTWISVALIANATIGSAHIADAAITTAKIANAAITNAKIASLDAGKINTGTLDAARIGADSITADKLQVDELSAISANLGTLITYKDPSQPLKARMVIQGSLITVYDDNNKLRVRMGLW</sequence>
<dbReference type="PANTHER" id="PTHR34491">
    <property type="entry name" value="A-TYPE INCLUSION PROTEIN, PUTATIVE-RELATED"/>
    <property type="match status" value="1"/>
</dbReference>
<keyword evidence="1" id="KW-0175">Coiled coil</keyword>
<gene>
    <name evidence="2" type="ORF">VBApiPXC38_34</name>
</gene>
<dbReference type="PANTHER" id="PTHR34491:SF148">
    <property type="entry name" value="GLUCOAMYLASE S1_S2"/>
    <property type="match status" value="1"/>
</dbReference>
<proteinExistence type="predicted"/>
<evidence type="ECO:0000256" key="1">
    <source>
        <dbReference type="SAM" id="Coils"/>
    </source>
</evidence>
<evidence type="ECO:0000313" key="2">
    <source>
        <dbReference type="EMBL" id="QFR59721.1"/>
    </source>
</evidence>
<feature type="coiled-coil region" evidence="1">
    <location>
        <begin position="365"/>
        <end position="410"/>
    </location>
</feature>
<protein>
    <submittedName>
        <fullName evidence="2">Tail protein</fullName>
    </submittedName>
</protein>
<evidence type="ECO:0000313" key="3">
    <source>
        <dbReference type="Proteomes" id="UP000326537"/>
    </source>
</evidence>
<keyword evidence="3" id="KW-1185">Reference proteome</keyword>
<organism evidence="2 3">
    <name type="scientific">Acinetobacter phage VB_ApiP_XC38</name>
    <dbReference type="NCBI Taxonomy" id="2655002"/>
    <lineage>
        <taxon>Viruses</taxon>
        <taxon>Duplodnaviria</taxon>
        <taxon>Heunggongvirae</taxon>
        <taxon>Uroviricota</taxon>
        <taxon>Caudoviricetes</taxon>
        <taxon>Schitoviridae</taxon>
        <taxon>Exceevirus</taxon>
        <taxon>Exceevirus Xc38</taxon>
    </lineage>
</organism>
<dbReference type="EMBL" id="MN508356">
    <property type="protein sequence ID" value="QFR59721.1"/>
    <property type="molecule type" value="Genomic_DNA"/>
</dbReference>
<dbReference type="SUPFAM" id="SSF49785">
    <property type="entry name" value="Galactose-binding domain-like"/>
    <property type="match status" value="1"/>
</dbReference>
<dbReference type="Proteomes" id="UP000326537">
    <property type="component" value="Segment"/>
</dbReference>
<dbReference type="Gene3D" id="1.20.5.340">
    <property type="match status" value="4"/>
</dbReference>
<name>A0A5P8PSJ1_9CAUD</name>